<evidence type="ECO:0000313" key="4">
    <source>
        <dbReference type="EMBL" id="CAK9096936.1"/>
    </source>
</evidence>
<dbReference type="SUPFAM" id="SSF57184">
    <property type="entry name" value="Growth factor receptor domain"/>
    <property type="match status" value="10"/>
</dbReference>
<feature type="compositionally biased region" description="Basic and acidic residues" evidence="2">
    <location>
        <begin position="3197"/>
        <end position="3208"/>
    </location>
</feature>
<proteinExistence type="predicted"/>
<feature type="transmembrane region" description="Helical" evidence="3">
    <location>
        <begin position="2364"/>
        <end position="2382"/>
    </location>
</feature>
<dbReference type="Proteomes" id="UP001642464">
    <property type="component" value="Unassembled WGS sequence"/>
</dbReference>
<organism evidence="4 5">
    <name type="scientific">Durusdinium trenchii</name>
    <dbReference type="NCBI Taxonomy" id="1381693"/>
    <lineage>
        <taxon>Eukaryota</taxon>
        <taxon>Sar</taxon>
        <taxon>Alveolata</taxon>
        <taxon>Dinophyceae</taxon>
        <taxon>Suessiales</taxon>
        <taxon>Symbiodiniaceae</taxon>
        <taxon>Durusdinium</taxon>
    </lineage>
</organism>
<dbReference type="SMART" id="SM01411">
    <property type="entry name" value="Ephrin_rec_like"/>
    <property type="match status" value="27"/>
</dbReference>
<feature type="region of interest" description="Disordered" evidence="2">
    <location>
        <begin position="3014"/>
        <end position="3078"/>
    </location>
</feature>
<feature type="region of interest" description="Disordered" evidence="2">
    <location>
        <begin position="3176"/>
        <end position="3214"/>
    </location>
</feature>
<feature type="region of interest" description="Disordered" evidence="2">
    <location>
        <begin position="2710"/>
        <end position="2734"/>
    </location>
</feature>
<evidence type="ECO:0000256" key="2">
    <source>
        <dbReference type="SAM" id="MobiDB-lite"/>
    </source>
</evidence>
<feature type="region of interest" description="Disordered" evidence="2">
    <location>
        <begin position="3245"/>
        <end position="3267"/>
    </location>
</feature>
<comment type="caution">
    <text evidence="4">The sequence shown here is derived from an EMBL/GenBank/DDBJ whole genome shotgun (WGS) entry which is preliminary data.</text>
</comment>
<evidence type="ECO:0008006" key="6">
    <source>
        <dbReference type="Google" id="ProtNLM"/>
    </source>
</evidence>
<evidence type="ECO:0000313" key="5">
    <source>
        <dbReference type="Proteomes" id="UP001642464"/>
    </source>
</evidence>
<evidence type="ECO:0000256" key="3">
    <source>
        <dbReference type="SAM" id="Phobius"/>
    </source>
</evidence>
<feature type="compositionally biased region" description="Basic and acidic residues" evidence="2">
    <location>
        <begin position="3413"/>
        <end position="3450"/>
    </location>
</feature>
<feature type="region of interest" description="Disordered" evidence="2">
    <location>
        <begin position="4303"/>
        <end position="4322"/>
    </location>
</feature>
<reference evidence="4 5" key="1">
    <citation type="submission" date="2024-02" db="EMBL/GenBank/DDBJ databases">
        <authorList>
            <person name="Chen Y."/>
            <person name="Shah S."/>
            <person name="Dougan E. K."/>
            <person name="Thang M."/>
            <person name="Chan C."/>
        </authorList>
    </citation>
    <scope>NUCLEOTIDE SEQUENCE [LARGE SCALE GENOMIC DNA]</scope>
</reference>
<feature type="region of interest" description="Disordered" evidence="2">
    <location>
        <begin position="2802"/>
        <end position="2858"/>
    </location>
</feature>
<keyword evidence="1" id="KW-0175">Coiled coil</keyword>
<dbReference type="EMBL" id="CAXAMM010041039">
    <property type="protein sequence ID" value="CAK9096936.1"/>
    <property type="molecule type" value="Genomic_DNA"/>
</dbReference>
<accession>A0ABP0RC94</accession>
<protein>
    <recommendedName>
        <fullName evidence="6">GCC2 and GCC3 domain-containing protein</fullName>
    </recommendedName>
</protein>
<sequence length="4423" mass="481492">MVARGIDITPSNTCFSALGEQQDVVVTVDRDFVDLDGEETIRILHDGLTDPTFLDVVVHDVDRAAVEISPSLGIVQQEGGHLDVAVALATKPTHLVNLTFDAQGGNGLVELSPEFLLFDDSSWSTAQTVSVSALEDTDPSITFEIINLYPRATSSDAKYDGVALKVSPVDHVDIEWLAVHKPRVILSASTLEVVEGTEVDSVYRVRLDTAIAGSDVVVVDIDASDTSLRIQPDHLKFSAADWSEEQTVSVSFPRDYEFRGSTIFSSSLEHSIRAGSEDGFVRHGAFWPSATLQVSIYDADTPEIVLSEQSGYVTEGGQGTYYQLQLHSKPTADVVVSILNPNSELVSVSPSALTFSAANWNVSRQIDVDAVESSNDNAFDLASAITVLQHKASSADPVYNGDQARFAPTSLYVVRRYELADNPPCPQGTYRQGLECVACPAGFMCPLEAGDPQPCGLGLFSVAGQLNCTLCPAGFSCASPFSDQMSPCDEGTYSIAGQDACVPCPAGKMCPFTDVDAVFSCVPGSYSLGLQANCTQCPPGKECPDASGIVINDCAPGSYATGGFAACLSCPAGFQCPRTDTAPTDTDRCAPGQFTPSTGNAVQCASCPAGYACPFTDQNVMIPCEAGEFALGTNTSCVPCPAGMACTPSIGPYEVCENGYYSEAGMDDCHECPEGYECTNPATLPRWCPSGSYAGRGSTECSVCEAGYVCPVNGTAVPDICPAGTYSYSGSSKCEPCSPGYWCGEGAVSPTPALDICRAGGYCTPPDVAFTPCPAGTFGAFEGGQSAEHACQPCPEGRFCEEGASPDTHGPCPSGHYCPQNTTFATQFPCPAGTYNPDPEKASSAACLPTPEGSYSSQGSATVYPCPSGYFCPAQTGSYLSFPCPSGTYSGAVQSLTESGQCKACEPGAFCPVASINPTLCDEGTYNPSPGGSVESNCLPCPAGWSCPDRGMVSYFDSPCVPGYYCPTGTSNPYAYPCPAGTFTDADDTIREEDCTPCAAGTACHVGTGGVSGLQPVSCAAGHYCPQGTRYATEFSCPRGTFTEATDLTGPEECTPCPAGRYCAGGLSYIGSSSDTDGLCAKGHYCPAQSWRARQNDCPAGTFTGSQNLSAVEQCTPCWPGHYCLVASEEPLPCPAGSFAGAEGESDPLCTACPAGHECALGTVTPVPCLVGYQSGPGQESCDACQVGHFCHRNATTADVMDTQPCPAGLYCPQGVSVEPQFAQFACPNAHYCPERVPLPIECPVGTYNPHTGRGALEDCLPCDAGYYCIAKSFEVSGVCDAGHYCPEGSTGPQQFPCPAKTYRNRTAGESEESCAVCPAGYYCEAASVEPELCPKGFYCLTASAVPEPCPLGRYGNQTGLKRPEDCGPCPGGFYCDGLGLPAPTGLCDDGYYCKTGSYTSAPEAPGTTWIHPVLDAAEAALLFDDIGDICPSGNYCPPGSSSPMPCEPGTFNNISGAGSVDACVDCLPGHYCAGYGNAEPTGVCAAGYYCPGRSDNPNDEIASPGFYAPEGAVGPTPCPHGSFNGEWAQSTCTPCLAGFYCGNLSVVTPEQCPAGTFCEGGATTPNRCPVGTFSNQSQLVAQDQCIPCTPGHYCPSNGLQAPAGPCEAGYFCLQGSPVRIPINGTYGDVCWPGYFCEEGAAFPEPCPVGTYNPKPKAKVRDECVLCEPGLYCGERGLEAPSGPCGAGYYCNGSGIEEKPQDGICPPGYYCPAGSDLPLLCSAGTFAPDQGSASCVDCPAGYFCDGFNTTHAQRCPRGHYCPPKTGAAPPLCPQGTFGNHDGLVAQESCTICPAGSYCDADGLQEVSGPCDDGYICDPGSKTQFGGGVQCIDHDFLPKDCPAGYYCQYGRSYECPLGTYNPVNGSTTQEACLACEPGHWCHVPAIARQEDYACPVGHYCHSSTAFPLPCPAGRYRDTAGARSVDDCLLCPPGHFCPGDNQLGPFDNQGFLEYWNASSGSSFSLPCPLGTYCVGGNLEPQLCPLGTRGRDNVLLRTTIEASCESCPPGTHGSDPKRLLCETCSPGYMCLEGAKSSTPKTVEDDGGFPCSPGFICAAGALFEQPCPEGTYNNLTAMSDVNEHCTPCERNTYNNLPGQRGCRPCASSSSSNPNALKCECQGRNRAFEPASGRCLCVPGFQAFDQMSGFSVRLDNDDDGVEDCQPITFPRCGPTQVLASDGECVTEQDRCALECGQNETGRIDAALGICDCDDVLPIEEICDVNCRANSSTGLLQPQRTGRADVVKLSTGVQVSLRDGLPGFTGSLTCPFQTNCSIVPCKFMATGASACSFDLEDALNDMGAGLSPPPVRRRNLEQAPSVSQPILCIQAGDSVIFDVSSGAFPVYKKDSLLNSNPSFDYSMFRTTRSLSGVNVFGFTFSDAGMYVFGSTQDFNLEMIVAVLASGRSCPTDSAIVPRTASSLLALGARRNDQLILEPDWSLFGALCLALLGVLAVVTVIMFVFRECALGTVTIVPWYRKRNSLKGKMKGPSGNAVERLGSRSVAPLRKVFNEFAGESSKLNLGHERWGAEDADPRQVVERIVANHEEVNDQLKAQDLKLNSLVSTVQQESSFLKDILQSIQDGGGVMGSLSSKPFGEINEGDANMPDASLLPLSDLHAKEKELLEKEWDKTDEDELSGLNENLNFHADQALLEEELKQEEQKEALEEMLLARDDITDEERDRILRNFEDDQQMLRDTLDVEKRRQQEDLKNRLAERKLRNRRTTNRRQRNEKRDEQRLKREALAKTAEEADRLEQAKQQAEIEEADLQLEREAVVESSQALAEIKLVSEGVLAEEELSPIREQVETMRKSIEEDDMVEEERRKEELKRAMQQQVEAAYEDPKPSPRASSTKLDTLDGQLPTLAEEGVEEVLKETAMEEGEEKLEIEQALSNETRAEEARLRQAMKQELEQATDKEMVHSIRKAHEENIAKLAHETAKKREEQYAHLQAKIARRKQQKLEGVSTAPAEVVQHTLEVEAERAKLRLEAELEQRQKDDIARRVALERREAEVARREAELVIRAAAPKQGLDPEEEVQKLRELHESALSQLGDKQADRRRQQREALEKRAADRKLQREREKQAALGKLAAEENEDVKRAKKLAIEQKSAEADRLEEEMQKTELEKIDLQLERERVAEASQAIAQKKLDMQDALEAHETEPIRAEVEALEREVDAEDAQAAAARLEELQDEIEESIDAAYEPPESARSAKSEGSRAGDKPSNAYLLSKKRSTMLVQSILKEVALEEVDEKVEIETELSEERKRKEDELGRELEQKLQQNKASQDLVLSIRKEHEENLAKLTEQTAEKRKAKYEQLQAKVARRKKQKLEDAANKDKTVKVSLVQSTLDAEAEKVRMRLELELQERKKEDLARRVALDRREADLARREAELVIRAASLKQGRDAEEEVKSLRETHEAALTQLGDKQAERRRLQRETLKKKSEERKLKRQREMEEKLRLIALEEKEDEDDDEEETQDVAEEEGEEKESQQEKQGGAAQQSDSTGSESASLKPRSSGALWEHAVDRVSITLKKKLADDEKRRLSEQHKEQLAEIKRKQEEERKRLEKEIEETRRQMLLKRQEEEEAEAKRIEEMKRDEEERLARSTATAQELESIKELHEKEFTAKLNKQRATRAKQKEKLMKKLEEKKARKEALLQRKQTAEIQQTQTLLSKETQKSSGVSIEEIMQKEKSAIATLLRSMGQGLTSNEIYRGVEKILEPRHSREKAQLSETHFQQRATKLKDAFGGVNAAKHAKKMQLLKDGASMEELERLEVESKEKLRATENEVSQSLETLHKAEQDALSKRHALEIGQYVSRYSTPKQQPVESIQRDETKEIAALQQIIATERKQRQMAIQNEKRVSEQEAHNRYEQSVLQLERSLRFDSIGARNEADASFQKKQDAMLKEQEALQRKALADASPEEIAMLQQTHRLERERLTSALRSEKLRQQQSIDLRVKRLQARSERYYKRVLQSRLHDIAEFTSKKELILEESLSRMLQNRKQRVQTVMDGSSPSGLPPMSPEGAPVDGFFLQEVVDPTLVSPRNLEELQDFRRSCAVERVHSLGHLNPGASKGGTSADAGIALQDRLDRIEQLLGSFTSGQRQMTAPGGDGDGAAAVPYSDPLDTTLTTSSEVLLLEESELSQLERRRLELATDFAETLGFAKDKVKILPARSIPANASQQCAFRNSFHWDRSSNTLFVRIERFQSVGDCVLIICHCLAHIKVHEDPSHFEDRDPQFLTAFYGSLRTIGSNLFKKTFSMSDHEQDETAAATDEDKEPMDQTETKPSSTLASRLEAYAQFAGSDSKVASLLSTIDVSAVAPSPDPPSGTRSRADNFSSNLRGEVDELKRLVAASSNTLAELESSVAELSVQIAEAQEPDDDAQTRLDDAMSAREAEARRHDKLKESLVAKERQLAKFEEQGADIQDTISTSFLQEKEKD</sequence>
<feature type="transmembrane region" description="Helical" evidence="3">
    <location>
        <begin position="2434"/>
        <end position="2458"/>
    </location>
</feature>
<keyword evidence="3" id="KW-0472">Membrane</keyword>
<feature type="compositionally biased region" description="Basic and acidic residues" evidence="2">
    <location>
        <begin position="3027"/>
        <end position="3036"/>
    </location>
</feature>
<dbReference type="Gene3D" id="2.10.50.10">
    <property type="entry name" value="Tumor Necrosis Factor Receptor, subunit A, domain 2"/>
    <property type="match status" value="4"/>
</dbReference>
<feature type="compositionally biased region" description="Basic and acidic residues" evidence="2">
    <location>
        <begin position="3388"/>
        <end position="3404"/>
    </location>
</feature>
<feature type="compositionally biased region" description="Basic and acidic residues" evidence="2">
    <location>
        <begin position="2814"/>
        <end position="2823"/>
    </location>
</feature>
<feature type="region of interest" description="Disordered" evidence="2">
    <location>
        <begin position="3581"/>
        <end position="3601"/>
    </location>
</feature>
<feature type="coiled-coil region" evidence="1">
    <location>
        <begin position="3752"/>
        <end position="3786"/>
    </location>
</feature>
<feature type="region of interest" description="Disordered" evidence="2">
    <location>
        <begin position="3521"/>
        <end position="3548"/>
    </location>
</feature>
<keyword evidence="3" id="KW-1133">Transmembrane helix</keyword>
<feature type="compositionally biased region" description="Acidic residues" evidence="2">
    <location>
        <begin position="4248"/>
        <end position="4261"/>
    </location>
</feature>
<feature type="compositionally biased region" description="Basic residues" evidence="2">
    <location>
        <begin position="2713"/>
        <end position="2725"/>
    </location>
</feature>
<feature type="compositionally biased region" description="Polar residues" evidence="2">
    <location>
        <begin position="3483"/>
        <end position="3495"/>
    </location>
</feature>
<evidence type="ECO:0000256" key="1">
    <source>
        <dbReference type="SAM" id="Coils"/>
    </source>
</evidence>
<feature type="compositionally biased region" description="Polar residues" evidence="2">
    <location>
        <begin position="4312"/>
        <end position="4322"/>
    </location>
</feature>
<feature type="compositionally biased region" description="Acidic residues" evidence="2">
    <location>
        <begin position="3451"/>
        <end position="3472"/>
    </location>
</feature>
<feature type="compositionally biased region" description="Basic and acidic residues" evidence="2">
    <location>
        <begin position="3045"/>
        <end position="3073"/>
    </location>
</feature>
<gene>
    <name evidence="4" type="ORF">SCF082_LOCUS45489</name>
</gene>
<keyword evidence="3" id="KW-0812">Transmembrane</keyword>
<feature type="coiled-coil region" evidence="1">
    <location>
        <begin position="2871"/>
        <end position="2994"/>
    </location>
</feature>
<dbReference type="CDD" id="cd00185">
    <property type="entry name" value="TNFRSF"/>
    <property type="match status" value="1"/>
</dbReference>
<feature type="region of interest" description="Disordered" evidence="2">
    <location>
        <begin position="3384"/>
        <end position="3509"/>
    </location>
</feature>
<dbReference type="PANTHER" id="PTHR47236:SF4">
    <property type="entry name" value="GENE 9195-RELATED"/>
    <property type="match status" value="1"/>
</dbReference>
<keyword evidence="5" id="KW-1185">Reference proteome</keyword>
<feature type="region of interest" description="Disordered" evidence="2">
    <location>
        <begin position="4402"/>
        <end position="4423"/>
    </location>
</feature>
<feature type="compositionally biased region" description="Basic and acidic residues" evidence="2">
    <location>
        <begin position="3245"/>
        <end position="3264"/>
    </location>
</feature>
<dbReference type="PANTHER" id="PTHR47236">
    <property type="entry name" value="GENE, 32742-RELATED-RELATED"/>
    <property type="match status" value="1"/>
</dbReference>
<dbReference type="InterPro" id="IPR009030">
    <property type="entry name" value="Growth_fac_rcpt_cys_sf"/>
</dbReference>
<feature type="region of interest" description="Disordered" evidence="2">
    <location>
        <begin position="4248"/>
        <end position="4274"/>
    </location>
</feature>
<name>A0ABP0RC94_9DINO</name>